<evidence type="ECO:0000313" key="7">
    <source>
        <dbReference type="EMBL" id="MFC7298048.1"/>
    </source>
</evidence>
<dbReference type="CDD" id="cd06225">
    <property type="entry name" value="HAMP"/>
    <property type="match status" value="1"/>
</dbReference>
<evidence type="ECO:0000259" key="4">
    <source>
        <dbReference type="PROSITE" id="PS50111"/>
    </source>
</evidence>
<keyword evidence="3" id="KW-0472">Membrane</keyword>
<dbReference type="Gene3D" id="3.30.450.20">
    <property type="entry name" value="PAS domain"/>
    <property type="match status" value="1"/>
</dbReference>
<name>A0ABW2J4K7_9BURK</name>
<dbReference type="InterPro" id="IPR000014">
    <property type="entry name" value="PAS"/>
</dbReference>
<protein>
    <submittedName>
        <fullName evidence="7">Methyl-accepting chemotaxis protein</fullName>
    </submittedName>
</protein>
<keyword evidence="8" id="KW-1185">Reference proteome</keyword>
<dbReference type="EMBL" id="JBHTCC010000001">
    <property type="protein sequence ID" value="MFC7298048.1"/>
    <property type="molecule type" value="Genomic_DNA"/>
</dbReference>
<evidence type="ECO:0000256" key="2">
    <source>
        <dbReference type="PROSITE-ProRule" id="PRU00284"/>
    </source>
</evidence>
<keyword evidence="2" id="KW-0807">Transducer</keyword>
<proteinExistence type="inferred from homology"/>
<dbReference type="Proteomes" id="UP001596379">
    <property type="component" value="Unassembled WGS sequence"/>
</dbReference>
<dbReference type="InterPro" id="IPR013655">
    <property type="entry name" value="PAS_fold_3"/>
</dbReference>
<dbReference type="RefSeq" id="WP_382233169.1">
    <property type="nucleotide sequence ID" value="NZ_JBHTCC010000001.1"/>
</dbReference>
<keyword evidence="3" id="KW-0812">Transmembrane</keyword>
<feature type="transmembrane region" description="Helical" evidence="3">
    <location>
        <begin position="197"/>
        <end position="217"/>
    </location>
</feature>
<dbReference type="Pfam" id="PF00015">
    <property type="entry name" value="MCPsignal"/>
    <property type="match status" value="1"/>
</dbReference>
<dbReference type="PROSITE" id="PS50885">
    <property type="entry name" value="HAMP"/>
    <property type="match status" value="1"/>
</dbReference>
<dbReference type="SUPFAM" id="SSF55785">
    <property type="entry name" value="PYP-like sensor domain (PAS domain)"/>
    <property type="match status" value="1"/>
</dbReference>
<dbReference type="InterPro" id="IPR001610">
    <property type="entry name" value="PAC"/>
</dbReference>
<dbReference type="PROSITE" id="PS50112">
    <property type="entry name" value="PAS"/>
    <property type="match status" value="1"/>
</dbReference>
<evidence type="ECO:0000256" key="3">
    <source>
        <dbReference type="SAM" id="Phobius"/>
    </source>
</evidence>
<dbReference type="NCBIfam" id="TIGR00229">
    <property type="entry name" value="sensory_box"/>
    <property type="match status" value="1"/>
</dbReference>
<evidence type="ECO:0000256" key="1">
    <source>
        <dbReference type="ARBA" id="ARBA00029447"/>
    </source>
</evidence>
<dbReference type="CDD" id="cd00130">
    <property type="entry name" value="PAS"/>
    <property type="match status" value="1"/>
</dbReference>
<dbReference type="CDD" id="cd11386">
    <property type="entry name" value="MCP_signal"/>
    <property type="match status" value="1"/>
</dbReference>
<feature type="domain" description="Methyl-accepting transducer" evidence="4">
    <location>
        <begin position="276"/>
        <end position="505"/>
    </location>
</feature>
<dbReference type="InterPro" id="IPR004089">
    <property type="entry name" value="MCPsignal_dom"/>
</dbReference>
<evidence type="ECO:0000313" key="8">
    <source>
        <dbReference type="Proteomes" id="UP001596379"/>
    </source>
</evidence>
<dbReference type="SUPFAM" id="SSF58104">
    <property type="entry name" value="Methyl-accepting chemotaxis protein (MCP) signaling domain"/>
    <property type="match status" value="1"/>
</dbReference>
<dbReference type="InterPro" id="IPR035965">
    <property type="entry name" value="PAS-like_dom_sf"/>
</dbReference>
<dbReference type="PANTHER" id="PTHR43531">
    <property type="entry name" value="PROTEIN ICFG"/>
    <property type="match status" value="1"/>
</dbReference>
<dbReference type="SMART" id="SM00086">
    <property type="entry name" value="PAC"/>
    <property type="match status" value="1"/>
</dbReference>
<comment type="caution">
    <text evidence="7">The sequence shown here is derived from an EMBL/GenBank/DDBJ whole genome shotgun (WGS) entry which is preliminary data.</text>
</comment>
<accession>A0ABW2J4K7</accession>
<dbReference type="Pfam" id="PF08447">
    <property type="entry name" value="PAS_3"/>
    <property type="match status" value="1"/>
</dbReference>
<dbReference type="SMART" id="SM00283">
    <property type="entry name" value="MA"/>
    <property type="match status" value="1"/>
</dbReference>
<dbReference type="Gene3D" id="1.10.287.950">
    <property type="entry name" value="Methyl-accepting chemotaxis protein"/>
    <property type="match status" value="1"/>
</dbReference>
<dbReference type="InterPro" id="IPR003660">
    <property type="entry name" value="HAMP_dom"/>
</dbReference>
<organism evidence="7 8">
    <name type="scientific">Herminiimonas aquatilis</name>
    <dbReference type="NCBI Taxonomy" id="345342"/>
    <lineage>
        <taxon>Bacteria</taxon>
        <taxon>Pseudomonadati</taxon>
        <taxon>Pseudomonadota</taxon>
        <taxon>Betaproteobacteria</taxon>
        <taxon>Burkholderiales</taxon>
        <taxon>Oxalobacteraceae</taxon>
        <taxon>Herminiimonas</taxon>
    </lineage>
</organism>
<dbReference type="PROSITE" id="PS50111">
    <property type="entry name" value="CHEMOTAXIS_TRANSDUC_2"/>
    <property type="match status" value="1"/>
</dbReference>
<evidence type="ECO:0000259" key="5">
    <source>
        <dbReference type="PROSITE" id="PS50112"/>
    </source>
</evidence>
<gene>
    <name evidence="7" type="ORF">ACFQO0_06335</name>
</gene>
<dbReference type="Pfam" id="PF00672">
    <property type="entry name" value="HAMP"/>
    <property type="match status" value="1"/>
</dbReference>
<sequence length="549" mass="57828">MRKNLPVTNVEYHMDEGRPIVSKTDLKGKITYINPYFIEVSGFTEQELIGAPHNLVRHPDMPPEAFDDLWGTLKAGMSWTGMVKNRRKNGDYYWVVANVTPVMEGGQANGYMSIRTKPTRAQIEAADGLYRKIMAGQARGIAIKQGQAVRTGLAGIFAARKNLSTSSRLSIGLTVMIGLFIAMAVAGFTQLSGNTATLFATAGAVGVLSALMLGFSLHSSIVVPLRVATKAARALSGGDLTGTIETSRGDDMGQLLRALQQMNVNLVAVIGDVRSNVDSMTAATRDIAAGNLNLSSRTESQASSLEQTASSMEEFASTVKQNAENAQQASKLVVSTTEIASRGSDSVTRVGATMTEISDSANKIVDIISLIDGIAFQTNILALNAAVEAARAGEQGRGFAVVAAEVRNLAQRSAGAAKEIKVLIDDSVSKVAHGNRIVDEAGQNMTEVLESVQRVATIMSEIAGASREQSIGIDQVNQAVTDMDDVTQQNAALVEQAAAAAASLDEQAGQLSQAVSVFKVGRDVAVNSHAYAANAKSVARGTQALAAPR</sequence>
<dbReference type="SMART" id="SM00304">
    <property type="entry name" value="HAMP"/>
    <property type="match status" value="1"/>
</dbReference>
<evidence type="ECO:0000259" key="6">
    <source>
        <dbReference type="PROSITE" id="PS50885"/>
    </source>
</evidence>
<reference evidence="8" key="1">
    <citation type="journal article" date="2019" name="Int. J. Syst. Evol. Microbiol.">
        <title>The Global Catalogue of Microorganisms (GCM) 10K type strain sequencing project: providing services to taxonomists for standard genome sequencing and annotation.</title>
        <authorList>
            <consortium name="The Broad Institute Genomics Platform"/>
            <consortium name="The Broad Institute Genome Sequencing Center for Infectious Disease"/>
            <person name="Wu L."/>
            <person name="Ma J."/>
        </authorList>
    </citation>
    <scope>NUCLEOTIDE SEQUENCE [LARGE SCALE GENOMIC DNA]</scope>
    <source>
        <strain evidence="8">CCUG 36956</strain>
    </source>
</reference>
<keyword evidence="3" id="KW-1133">Transmembrane helix</keyword>
<dbReference type="InterPro" id="IPR051310">
    <property type="entry name" value="MCP_chemotaxis"/>
</dbReference>
<comment type="similarity">
    <text evidence="1">Belongs to the methyl-accepting chemotaxis (MCP) protein family.</text>
</comment>
<dbReference type="PANTHER" id="PTHR43531:SF7">
    <property type="entry name" value="AEROTAXIS RECEPTOR"/>
    <property type="match status" value="1"/>
</dbReference>
<feature type="domain" description="PAS" evidence="5">
    <location>
        <begin position="25"/>
        <end position="50"/>
    </location>
</feature>
<feature type="transmembrane region" description="Helical" evidence="3">
    <location>
        <begin position="169"/>
        <end position="191"/>
    </location>
</feature>
<feature type="domain" description="HAMP" evidence="6">
    <location>
        <begin position="219"/>
        <end position="271"/>
    </location>
</feature>